<organism evidence="6 7">
    <name type="scientific">Novosphingobium colocasiae</name>
    <dbReference type="NCBI Taxonomy" id="1256513"/>
    <lineage>
        <taxon>Bacteria</taxon>
        <taxon>Pseudomonadati</taxon>
        <taxon>Pseudomonadota</taxon>
        <taxon>Alphaproteobacteria</taxon>
        <taxon>Sphingomonadales</taxon>
        <taxon>Sphingomonadaceae</taxon>
        <taxon>Novosphingobium</taxon>
    </lineage>
</organism>
<dbReference type="InterPro" id="IPR011057">
    <property type="entry name" value="Mss4-like_sf"/>
</dbReference>
<dbReference type="SUPFAM" id="SSF51316">
    <property type="entry name" value="Mss4-like"/>
    <property type="match status" value="1"/>
</dbReference>
<sequence>MTEGFHDGGCGCGHVRYRVEGEPIFVNNCHCRQCQQQTGGTSVVNAFYEGERFVLTQGAFSEHIVTAGSGGPHTICRCTACGTAVVSFYPRMGRLGAGLRVGTLDDASWVTPDAVIFTGEAMPWVAFPAGIPAFETTYNALDLLPPERVARLKALVERRKAGEG</sequence>
<evidence type="ECO:0000256" key="4">
    <source>
        <dbReference type="ARBA" id="ARBA00023239"/>
    </source>
</evidence>
<feature type="domain" description="CENP-V/GFA" evidence="5">
    <location>
        <begin position="6"/>
        <end position="125"/>
    </location>
</feature>
<reference evidence="6" key="1">
    <citation type="journal article" date="2014" name="Int. J. Syst. Evol. Microbiol.">
        <title>Complete genome sequence of Corynebacterium casei LMG S-19264T (=DSM 44701T), isolated from a smear-ripened cheese.</title>
        <authorList>
            <consortium name="US DOE Joint Genome Institute (JGI-PGF)"/>
            <person name="Walter F."/>
            <person name="Albersmeier A."/>
            <person name="Kalinowski J."/>
            <person name="Ruckert C."/>
        </authorList>
    </citation>
    <scope>NUCLEOTIDE SEQUENCE</scope>
    <source>
        <strain evidence="6">KCTC 32255</strain>
    </source>
</reference>
<evidence type="ECO:0000256" key="2">
    <source>
        <dbReference type="ARBA" id="ARBA00022723"/>
    </source>
</evidence>
<reference evidence="6" key="2">
    <citation type="submission" date="2020-09" db="EMBL/GenBank/DDBJ databases">
        <authorList>
            <person name="Sun Q."/>
            <person name="Kim S."/>
        </authorList>
    </citation>
    <scope>NUCLEOTIDE SEQUENCE</scope>
    <source>
        <strain evidence="6">KCTC 32255</strain>
    </source>
</reference>
<evidence type="ECO:0000256" key="1">
    <source>
        <dbReference type="ARBA" id="ARBA00005495"/>
    </source>
</evidence>
<evidence type="ECO:0000259" key="5">
    <source>
        <dbReference type="PROSITE" id="PS51891"/>
    </source>
</evidence>
<keyword evidence="4" id="KW-0456">Lyase</keyword>
<evidence type="ECO:0000313" key="7">
    <source>
        <dbReference type="Proteomes" id="UP000648075"/>
    </source>
</evidence>
<dbReference type="EMBL" id="BMZA01000005">
    <property type="protein sequence ID" value="GGZ04233.1"/>
    <property type="molecule type" value="Genomic_DNA"/>
</dbReference>
<keyword evidence="7" id="KW-1185">Reference proteome</keyword>
<name>A0A918PG70_9SPHN</name>
<proteinExistence type="inferred from homology"/>
<evidence type="ECO:0000256" key="3">
    <source>
        <dbReference type="ARBA" id="ARBA00022833"/>
    </source>
</evidence>
<gene>
    <name evidence="6" type="ORF">GCM10011614_19040</name>
</gene>
<comment type="caution">
    <text evidence="6">The sequence shown here is derived from an EMBL/GenBank/DDBJ whole genome shotgun (WGS) entry which is preliminary data.</text>
</comment>
<dbReference type="AlphaFoldDB" id="A0A918PG70"/>
<keyword evidence="3" id="KW-0862">Zinc</keyword>
<dbReference type="GO" id="GO:0046872">
    <property type="term" value="F:metal ion binding"/>
    <property type="evidence" value="ECO:0007669"/>
    <property type="project" value="UniProtKB-KW"/>
</dbReference>
<dbReference type="Proteomes" id="UP000648075">
    <property type="component" value="Unassembled WGS sequence"/>
</dbReference>
<keyword evidence="2" id="KW-0479">Metal-binding</keyword>
<evidence type="ECO:0000313" key="6">
    <source>
        <dbReference type="EMBL" id="GGZ04233.1"/>
    </source>
</evidence>
<dbReference type="GO" id="GO:0016846">
    <property type="term" value="F:carbon-sulfur lyase activity"/>
    <property type="evidence" value="ECO:0007669"/>
    <property type="project" value="InterPro"/>
</dbReference>
<accession>A0A918PG70</accession>
<dbReference type="RefSeq" id="WP_189620956.1">
    <property type="nucleotide sequence ID" value="NZ_BMZA01000005.1"/>
</dbReference>
<dbReference type="PROSITE" id="PS51891">
    <property type="entry name" value="CENP_V_GFA"/>
    <property type="match status" value="1"/>
</dbReference>
<dbReference type="Gene3D" id="3.90.1590.10">
    <property type="entry name" value="glutathione-dependent formaldehyde- activating enzyme (gfa)"/>
    <property type="match status" value="1"/>
</dbReference>
<dbReference type="Pfam" id="PF04828">
    <property type="entry name" value="GFA"/>
    <property type="match status" value="1"/>
</dbReference>
<dbReference type="InterPro" id="IPR006913">
    <property type="entry name" value="CENP-V/GFA"/>
</dbReference>
<dbReference type="PANTHER" id="PTHR33337">
    <property type="entry name" value="GFA DOMAIN-CONTAINING PROTEIN"/>
    <property type="match status" value="1"/>
</dbReference>
<protein>
    <recommendedName>
        <fullName evidence="5">CENP-V/GFA domain-containing protein</fullName>
    </recommendedName>
</protein>
<dbReference type="PANTHER" id="PTHR33337:SF40">
    <property type="entry name" value="CENP-V_GFA DOMAIN-CONTAINING PROTEIN-RELATED"/>
    <property type="match status" value="1"/>
</dbReference>
<comment type="similarity">
    <text evidence="1">Belongs to the Gfa family.</text>
</comment>